<dbReference type="EMBL" id="CP159342">
    <property type="protein sequence ID" value="XCH72233.1"/>
    <property type="molecule type" value="Genomic_DNA"/>
</dbReference>
<proteinExistence type="predicted"/>
<dbReference type="RefSeq" id="WP_350931078.1">
    <property type="nucleotide sequence ID" value="NZ_CP157762.1"/>
</dbReference>
<dbReference type="AlphaFoldDB" id="A0AAU8H7Z2"/>
<reference evidence="3" key="2">
    <citation type="submission" date="2024-06" db="EMBL/GenBank/DDBJ databases">
        <title>Micromonospora mangrovi CCTCC AA 2012012 genome sequences.</title>
        <authorList>
            <person name="Gao J."/>
        </authorList>
    </citation>
    <scope>NUCLEOTIDE SEQUENCE</scope>
    <source>
        <strain evidence="3">CCTCC AA 2012012</strain>
    </source>
</reference>
<evidence type="ECO:0000256" key="1">
    <source>
        <dbReference type="SAM" id="MobiDB-lite"/>
    </source>
</evidence>
<protein>
    <submittedName>
        <fullName evidence="3">Uncharacterized protein</fullName>
    </submittedName>
</protein>
<organism evidence="3">
    <name type="scientific">Micromonospora sp. CCTCC AA 2012012</name>
    <dbReference type="NCBI Taxonomy" id="3111921"/>
    <lineage>
        <taxon>Bacteria</taxon>
        <taxon>Bacillati</taxon>
        <taxon>Actinomycetota</taxon>
        <taxon>Actinomycetes</taxon>
        <taxon>Micromonosporales</taxon>
        <taxon>Micromonosporaceae</taxon>
        <taxon>Micromonospora</taxon>
    </lineage>
</organism>
<feature type="region of interest" description="Disordered" evidence="1">
    <location>
        <begin position="37"/>
        <end position="63"/>
    </location>
</feature>
<feature type="compositionally biased region" description="Basic and acidic residues" evidence="1">
    <location>
        <begin position="43"/>
        <end position="53"/>
    </location>
</feature>
<evidence type="ECO:0000313" key="3">
    <source>
        <dbReference type="EMBL" id="XCH72233.1"/>
    </source>
</evidence>
<gene>
    <name evidence="3" type="ORF">ABUL08_17990</name>
    <name evidence="2" type="ORF">VK199_17925</name>
</gene>
<sequence>MKRIDAAVGKTTPAELQDRLLEEMRLALTWTLELQAGSNDEDPDKRSAREERNNLLGESDENGKRRDGLADLLVLTQVNRALLRSGGLLDHVVQSIFAQTSRRDEQQERFEDADLPLRVPGVRRELARNGNLRVLWDQITLDPEPALRLLDEALRKALPRTIGLHDHTGETLSLLFQRSRQALRQQGRELVLLFEDLAQFGLVDGELYDQFVIQPGPDMAPLRVLFAVTEDRYADFPETVQTRITHQFKVGNFPLEDRDAFLARYLNLVRLGRKNVDSAWSAARSSGTEDWVPNACDTREEGLPCRFRSQCHVGFGNTYVPGLGEVGLYPYNSTALRRSLEARGSGATPRQILDICVSEALVEAEPHIVRGTYPHERVRERFDFKVQRGKEILLGGRIGDEAERLYRALVIWGDEEPLPPAVAEAFGLDNGAARQQQPTPIIPPKRREEPPQAQPSPLLHLFQWQNGERLPDSQVDLYRDILHRLVSSRLDLDQDLFHTATANTAGAEILSGLISRQTFDFGSDARGRSAGAGKLRFELHRSAEDIRVLIAARWFVDHGHWLSDKGGWPWPEGYDPVEMMISLEERLDYWAELVRTAFRDYVGGRDLACAAVGTRAVALLAAGASPDQLRDVGAVLTGTAGAVIKSTSGWAGVDSVARDVLRDVRATDLVGQLAAVRQGPTGKPQLIDAAELEAGLQRVLNAPAEHLNAVATRYVDAAPVVAKAARDLLSAMEGETEGFLAEVAAAVKELAGGLEGQAPRSVAQAAKEVGKRALDNHLFRPHDGWFTFSNALDRLEELPADLPLDWHANLGASAVQEALNVQHWARKAVSGAQDLRLVRQNMAATRRECTHSGGQAGDLDHLSATVRRKLGQLEVLLQALSNPRGEE</sequence>
<evidence type="ECO:0000313" key="2">
    <source>
        <dbReference type="EMBL" id="XBP91535.1"/>
    </source>
</evidence>
<feature type="region of interest" description="Disordered" evidence="1">
    <location>
        <begin position="433"/>
        <end position="453"/>
    </location>
</feature>
<reference evidence="2" key="1">
    <citation type="submission" date="2024-01" db="EMBL/GenBank/DDBJ databases">
        <title>The genome sequence of Micromonospora mangrovi CCTCC AA 2012012.</title>
        <authorList>
            <person name="Gao J."/>
        </authorList>
    </citation>
    <scope>NUCLEOTIDE SEQUENCE</scope>
    <source>
        <strain evidence="2">CCTCC AA 2012012</strain>
    </source>
</reference>
<accession>A0AAU8H7Z2</accession>
<dbReference type="EMBL" id="CP157762">
    <property type="protein sequence ID" value="XBP91535.1"/>
    <property type="molecule type" value="Genomic_DNA"/>
</dbReference>
<name>A0AAU8H7Z2_9ACTN</name>